<accession>A0A074NGC4</accession>
<evidence type="ECO:0000313" key="2">
    <source>
        <dbReference type="Proteomes" id="UP000027866"/>
    </source>
</evidence>
<name>A0A074NGC4_9SPHN</name>
<gene>
    <name evidence="1" type="ORF">EH32_10530</name>
</gene>
<proteinExistence type="predicted"/>
<dbReference type="Proteomes" id="UP000027866">
    <property type="component" value="Unassembled WGS sequence"/>
</dbReference>
<dbReference type="OrthoDB" id="9774608at2"/>
<dbReference type="AlphaFoldDB" id="A0A074NGC4"/>
<organism evidence="1 2">
    <name type="scientific">Erythrobacter litoralis</name>
    <dbReference type="NCBI Taxonomy" id="39960"/>
    <lineage>
        <taxon>Bacteria</taxon>
        <taxon>Pseudomonadati</taxon>
        <taxon>Pseudomonadota</taxon>
        <taxon>Alphaproteobacteria</taxon>
        <taxon>Sphingomonadales</taxon>
        <taxon>Erythrobacteraceae</taxon>
        <taxon>Erythrobacter/Porphyrobacter group</taxon>
        <taxon>Erythrobacter</taxon>
    </lineage>
</organism>
<keyword evidence="2" id="KW-1185">Reference proteome</keyword>
<dbReference type="EMBL" id="JMIX01000005">
    <property type="protein sequence ID" value="KEO96652.1"/>
    <property type="molecule type" value="Genomic_DNA"/>
</dbReference>
<comment type="caution">
    <text evidence="1">The sequence shown here is derived from an EMBL/GenBank/DDBJ whole genome shotgun (WGS) entry which is preliminary data.</text>
</comment>
<sequence length="83" mass="9276">MAEQLGFLVLSDHYAALSAAGDPLERLVAAMDCQVFGWPPMAALWRRVRDRGGRPPFDPMTIFTVLVLQAPYSFSHEFPTKLP</sequence>
<reference evidence="1 2" key="1">
    <citation type="submission" date="2014-04" db="EMBL/GenBank/DDBJ databases">
        <title>A comprehensive comparison of genomes of Erythrobacter spp. Strains.</title>
        <authorList>
            <person name="Zheng Q."/>
        </authorList>
    </citation>
    <scope>NUCLEOTIDE SEQUENCE [LARGE SCALE GENOMIC DNA]</scope>
    <source>
        <strain evidence="1 2">DSM 8509</strain>
    </source>
</reference>
<protein>
    <submittedName>
        <fullName evidence="1">Uncharacterized protein</fullName>
    </submittedName>
</protein>
<evidence type="ECO:0000313" key="1">
    <source>
        <dbReference type="EMBL" id="KEO96652.1"/>
    </source>
</evidence>
<dbReference type="KEGG" id="elq:Ga0102493_111005"/>